<evidence type="ECO:0000313" key="2">
    <source>
        <dbReference type="EMBL" id="KAG0557013.1"/>
    </source>
</evidence>
<gene>
    <name evidence="2" type="ORF">KC19_11G095600</name>
</gene>
<accession>A0A8T0GD98</accession>
<proteinExistence type="predicted"/>
<protein>
    <submittedName>
        <fullName evidence="2">Uncharacterized protein</fullName>
    </submittedName>
</protein>
<sequence length="53" mass="5907">MSCSYVLALPLLNMLCGSQFEHGLNSSLPSRVDSNLPDFCTTCWLCSCFNCRQ</sequence>
<keyword evidence="3" id="KW-1185">Reference proteome</keyword>
<feature type="chain" id="PRO_5035799087" evidence="1">
    <location>
        <begin position="19"/>
        <end position="53"/>
    </location>
</feature>
<organism evidence="2 3">
    <name type="scientific">Ceratodon purpureus</name>
    <name type="common">Fire moss</name>
    <name type="synonym">Dicranum purpureum</name>
    <dbReference type="NCBI Taxonomy" id="3225"/>
    <lineage>
        <taxon>Eukaryota</taxon>
        <taxon>Viridiplantae</taxon>
        <taxon>Streptophyta</taxon>
        <taxon>Embryophyta</taxon>
        <taxon>Bryophyta</taxon>
        <taxon>Bryophytina</taxon>
        <taxon>Bryopsida</taxon>
        <taxon>Dicranidae</taxon>
        <taxon>Pseudoditrichales</taxon>
        <taxon>Ditrichaceae</taxon>
        <taxon>Ceratodon</taxon>
    </lineage>
</organism>
<feature type="signal peptide" evidence="1">
    <location>
        <begin position="1"/>
        <end position="18"/>
    </location>
</feature>
<comment type="caution">
    <text evidence="2">The sequence shown here is derived from an EMBL/GenBank/DDBJ whole genome shotgun (WGS) entry which is preliminary data.</text>
</comment>
<dbReference type="EMBL" id="CM026432">
    <property type="protein sequence ID" value="KAG0557013.1"/>
    <property type="molecule type" value="Genomic_DNA"/>
</dbReference>
<evidence type="ECO:0000313" key="3">
    <source>
        <dbReference type="Proteomes" id="UP000822688"/>
    </source>
</evidence>
<name>A0A8T0GD98_CERPU</name>
<evidence type="ECO:0000256" key="1">
    <source>
        <dbReference type="SAM" id="SignalP"/>
    </source>
</evidence>
<dbReference type="Proteomes" id="UP000822688">
    <property type="component" value="Chromosome 11"/>
</dbReference>
<keyword evidence="1" id="KW-0732">Signal</keyword>
<reference evidence="2 3" key="1">
    <citation type="submission" date="2020-06" db="EMBL/GenBank/DDBJ databases">
        <title>WGS assembly of Ceratodon purpureus strain R40.</title>
        <authorList>
            <person name="Carey S.B."/>
            <person name="Jenkins J."/>
            <person name="Shu S."/>
            <person name="Lovell J.T."/>
            <person name="Sreedasyam A."/>
            <person name="Maumus F."/>
            <person name="Tiley G.P."/>
            <person name="Fernandez-Pozo N."/>
            <person name="Barry K."/>
            <person name="Chen C."/>
            <person name="Wang M."/>
            <person name="Lipzen A."/>
            <person name="Daum C."/>
            <person name="Saski C.A."/>
            <person name="Payton A.C."/>
            <person name="Mcbreen J.C."/>
            <person name="Conrad R.E."/>
            <person name="Kollar L.M."/>
            <person name="Olsson S."/>
            <person name="Huttunen S."/>
            <person name="Landis J.B."/>
            <person name="Wickett N.J."/>
            <person name="Johnson M.G."/>
            <person name="Rensing S.A."/>
            <person name="Grimwood J."/>
            <person name="Schmutz J."/>
            <person name="Mcdaniel S.F."/>
        </authorList>
    </citation>
    <scope>NUCLEOTIDE SEQUENCE [LARGE SCALE GENOMIC DNA]</scope>
    <source>
        <strain evidence="2 3">R40</strain>
    </source>
</reference>
<dbReference type="AlphaFoldDB" id="A0A8T0GD98"/>